<dbReference type="EMBL" id="NOJY02000005">
    <property type="protein sequence ID" value="RDY28815.1"/>
    <property type="molecule type" value="Genomic_DNA"/>
</dbReference>
<dbReference type="AlphaFoldDB" id="A0A371J7W6"/>
<evidence type="ECO:0000313" key="2">
    <source>
        <dbReference type="EMBL" id="RDY28815.1"/>
    </source>
</evidence>
<feature type="transmembrane region" description="Helical" evidence="1">
    <location>
        <begin position="29"/>
        <end position="51"/>
    </location>
</feature>
<reference evidence="2 3" key="1">
    <citation type="journal article" date="2017" name="Genome Announc.">
        <title>Draft Genome Sequence of Romboutsia weinsteinii sp. nov. Strain CCRI-19649(T) Isolated from Surface Water.</title>
        <authorList>
            <person name="Maheux A.F."/>
            <person name="Boudreau D.K."/>
            <person name="Berube E."/>
            <person name="Boissinot M."/>
            <person name="Cantin P."/>
            <person name="Raymond F."/>
            <person name="Corbeil J."/>
            <person name="Omar R.F."/>
            <person name="Bergeron M.G."/>
        </authorList>
    </citation>
    <scope>NUCLEOTIDE SEQUENCE [LARGE SCALE GENOMIC DNA]</scope>
    <source>
        <strain evidence="2 3">CCRI-19649</strain>
    </source>
</reference>
<protein>
    <recommendedName>
        <fullName evidence="4">DUF4405 domain-containing protein</fullName>
    </recommendedName>
</protein>
<organism evidence="2 3">
    <name type="scientific">Romboutsia weinsteinii</name>
    <dbReference type="NCBI Taxonomy" id="2020949"/>
    <lineage>
        <taxon>Bacteria</taxon>
        <taxon>Bacillati</taxon>
        <taxon>Bacillota</taxon>
        <taxon>Clostridia</taxon>
        <taxon>Peptostreptococcales</taxon>
        <taxon>Peptostreptococcaceae</taxon>
        <taxon>Romboutsia</taxon>
    </lineage>
</organism>
<evidence type="ECO:0000256" key="1">
    <source>
        <dbReference type="SAM" id="Phobius"/>
    </source>
</evidence>
<keyword evidence="1" id="KW-1133">Transmembrane helix</keyword>
<dbReference type="Proteomes" id="UP000215694">
    <property type="component" value="Unassembled WGS sequence"/>
</dbReference>
<accession>A0A371J7W6</accession>
<evidence type="ECO:0008006" key="4">
    <source>
        <dbReference type="Google" id="ProtNLM"/>
    </source>
</evidence>
<dbReference type="RefSeq" id="WP_094366632.1">
    <property type="nucleotide sequence ID" value="NZ_NOJY02000005.1"/>
</dbReference>
<comment type="caution">
    <text evidence="2">The sequence shown here is derived from an EMBL/GenBank/DDBJ whole genome shotgun (WGS) entry which is preliminary data.</text>
</comment>
<name>A0A371J7W6_9FIRM</name>
<feature type="transmembrane region" description="Helical" evidence="1">
    <location>
        <begin position="85"/>
        <end position="103"/>
    </location>
</feature>
<proteinExistence type="predicted"/>
<sequence length="104" mass="12025">MLHRFSSMLFLIAFITYFGKYFKFVNNKLCLKVHILTGTLACLGMVIYAITDYLKDKEITILPVAIVSILIILTGKKEFRKKYKWMHLASVLLFAGALSFHIIY</sequence>
<keyword evidence="1" id="KW-0812">Transmembrane</keyword>
<gene>
    <name evidence="2" type="ORF">CHL78_004585</name>
</gene>
<keyword evidence="1" id="KW-0472">Membrane</keyword>
<keyword evidence="3" id="KW-1185">Reference proteome</keyword>
<dbReference type="OrthoDB" id="1753561at2"/>
<evidence type="ECO:0000313" key="3">
    <source>
        <dbReference type="Proteomes" id="UP000215694"/>
    </source>
</evidence>
<feature type="transmembrane region" description="Helical" evidence="1">
    <location>
        <begin position="57"/>
        <end position="73"/>
    </location>
</feature>
<feature type="transmembrane region" description="Helical" evidence="1">
    <location>
        <begin position="6"/>
        <end position="22"/>
    </location>
</feature>